<name>A0A7W9BQG1_9SPHN</name>
<dbReference type="InterPro" id="IPR043128">
    <property type="entry name" value="Rev_trsase/Diguanyl_cyclase"/>
</dbReference>
<dbReference type="PROSITE" id="PS50883">
    <property type="entry name" value="EAL"/>
    <property type="match status" value="1"/>
</dbReference>
<organism evidence="5 6">
    <name type="scientific">Sphingomonas prati</name>
    <dbReference type="NCBI Taxonomy" id="1843237"/>
    <lineage>
        <taxon>Bacteria</taxon>
        <taxon>Pseudomonadati</taxon>
        <taxon>Pseudomonadota</taxon>
        <taxon>Alphaproteobacteria</taxon>
        <taxon>Sphingomonadales</taxon>
        <taxon>Sphingomonadaceae</taxon>
        <taxon>Sphingomonas</taxon>
    </lineage>
</organism>
<dbReference type="OrthoDB" id="1673646at2"/>
<dbReference type="AlphaFoldDB" id="A0A7W9BQG1"/>
<dbReference type="InterPro" id="IPR029787">
    <property type="entry name" value="Nucleotide_cyclase"/>
</dbReference>
<dbReference type="SUPFAM" id="SSF55073">
    <property type="entry name" value="Nucleotide cyclase"/>
    <property type="match status" value="1"/>
</dbReference>
<feature type="domain" description="GGDEF" evidence="3">
    <location>
        <begin position="434"/>
        <end position="590"/>
    </location>
</feature>
<dbReference type="SUPFAM" id="SSF141868">
    <property type="entry name" value="EAL domain-like"/>
    <property type="match status" value="1"/>
</dbReference>
<dbReference type="Gene3D" id="3.30.70.270">
    <property type="match status" value="1"/>
</dbReference>
<dbReference type="RefSeq" id="WP_157174957.1">
    <property type="nucleotide sequence ID" value="NZ_JACIJR010000001.1"/>
</dbReference>
<evidence type="ECO:0000259" key="2">
    <source>
        <dbReference type="PROSITE" id="PS50883"/>
    </source>
</evidence>
<evidence type="ECO:0000259" key="4">
    <source>
        <dbReference type="PROSITE" id="PS51371"/>
    </source>
</evidence>
<reference evidence="5 6" key="1">
    <citation type="submission" date="2020-08" db="EMBL/GenBank/DDBJ databases">
        <title>Genomic Encyclopedia of Type Strains, Phase IV (KMG-IV): sequencing the most valuable type-strain genomes for metagenomic binning, comparative biology and taxonomic classification.</title>
        <authorList>
            <person name="Goeker M."/>
        </authorList>
    </citation>
    <scope>NUCLEOTIDE SEQUENCE [LARGE SCALE GENOMIC DNA]</scope>
    <source>
        <strain evidence="5 6">DSM 103336</strain>
    </source>
</reference>
<accession>A0A7W9BQG1</accession>
<dbReference type="CDD" id="cd01948">
    <property type="entry name" value="EAL"/>
    <property type="match status" value="1"/>
</dbReference>
<dbReference type="Pfam" id="PF00990">
    <property type="entry name" value="GGDEF"/>
    <property type="match status" value="1"/>
</dbReference>
<keyword evidence="1" id="KW-0129">CBS domain</keyword>
<dbReference type="PROSITE" id="PS51371">
    <property type="entry name" value="CBS"/>
    <property type="match status" value="1"/>
</dbReference>
<evidence type="ECO:0000313" key="6">
    <source>
        <dbReference type="Proteomes" id="UP000546701"/>
    </source>
</evidence>
<feature type="domain" description="CBS" evidence="4">
    <location>
        <begin position="277"/>
        <end position="336"/>
    </location>
</feature>
<keyword evidence="6" id="KW-1185">Reference proteome</keyword>
<dbReference type="PANTHER" id="PTHR33121:SF76">
    <property type="entry name" value="SIGNALING PROTEIN"/>
    <property type="match status" value="1"/>
</dbReference>
<dbReference type="NCBIfam" id="TIGR00254">
    <property type="entry name" value="GGDEF"/>
    <property type="match status" value="1"/>
</dbReference>
<proteinExistence type="predicted"/>
<dbReference type="EMBL" id="JACIJR010000001">
    <property type="protein sequence ID" value="MBB5728079.1"/>
    <property type="molecule type" value="Genomic_DNA"/>
</dbReference>
<sequence>MASITMLRPKGVAGQDSEPLTKLLARADFAFQPIVTTSSMTVHGFEALARFPEGTRPVCDLLDQADAMGNLRALDLGLVRKAISKFARFEGAASTRLFCNVDNRTHGGSPATMGGIRDLFADCGLAASNLCLEISERAPVQDSTNLLRTVELLNGMGVRIALDDFGVGMSGLHMLLTIEPDYVKIDRAFIDQIDTSGRKQAIVAKLCGLAHSLGFMTVAEGVETEAEFRMARDLGCDLAQGFGIARPTTRIEDLAMTYGRGLLVSHGARMHARVEELLNPVAPMLLDAPLVDAANRFKAVPDLRVIPVIDAKGSVLGALLEEDMRRYLLSDYGPALLANKGAAPRMEKLVRRFPVADANGTVETIVNSYVAADSACGLILSDEGRYAGFLTNNAVLRLAAEAAVSAAREQNPLTQLPGNRSIAHHIGETLKRRGPQALVFFDFDNFKAFNDHYGFAAGDRALMMFADLLRKLETTAASFVGHIGGDDFFASIAAEEPASTEIVHELCAKFASDAESLYSVRDRAAGGIHSVDRFGQNRFYPLLRTSASLLHLPAARAHLTVEMVNDQLATGKQMAKASSSGIAAVRLPESGVLL</sequence>
<comment type="caution">
    <text evidence="5">The sequence shown here is derived from an EMBL/GenBank/DDBJ whole genome shotgun (WGS) entry which is preliminary data.</text>
</comment>
<protein>
    <submittedName>
        <fullName evidence="5">Diguanylate cyclase (GGDEF)-like protein</fullName>
    </submittedName>
</protein>
<dbReference type="Proteomes" id="UP000546701">
    <property type="component" value="Unassembled WGS sequence"/>
</dbReference>
<dbReference type="InterPro" id="IPR050706">
    <property type="entry name" value="Cyclic-di-GMP_PDE-like"/>
</dbReference>
<dbReference type="GO" id="GO:0071111">
    <property type="term" value="F:cyclic-guanylate-specific phosphodiesterase activity"/>
    <property type="evidence" value="ECO:0007669"/>
    <property type="project" value="InterPro"/>
</dbReference>
<dbReference type="SUPFAM" id="SSF54631">
    <property type="entry name" value="CBS-domain pair"/>
    <property type="match status" value="1"/>
</dbReference>
<dbReference type="SMART" id="SM00052">
    <property type="entry name" value="EAL"/>
    <property type="match status" value="1"/>
</dbReference>
<evidence type="ECO:0000256" key="1">
    <source>
        <dbReference type="PROSITE-ProRule" id="PRU00703"/>
    </source>
</evidence>
<dbReference type="InterPro" id="IPR000644">
    <property type="entry name" value="CBS_dom"/>
</dbReference>
<dbReference type="InterPro" id="IPR001633">
    <property type="entry name" value="EAL_dom"/>
</dbReference>
<dbReference type="InterPro" id="IPR046342">
    <property type="entry name" value="CBS_dom_sf"/>
</dbReference>
<evidence type="ECO:0000313" key="5">
    <source>
        <dbReference type="EMBL" id="MBB5728079.1"/>
    </source>
</evidence>
<feature type="domain" description="EAL" evidence="2">
    <location>
        <begin position="9"/>
        <end position="261"/>
    </location>
</feature>
<dbReference type="PROSITE" id="PS50887">
    <property type="entry name" value="GGDEF"/>
    <property type="match status" value="1"/>
</dbReference>
<dbReference type="InterPro" id="IPR000160">
    <property type="entry name" value="GGDEF_dom"/>
</dbReference>
<dbReference type="Gene3D" id="3.20.20.450">
    <property type="entry name" value="EAL domain"/>
    <property type="match status" value="1"/>
</dbReference>
<evidence type="ECO:0000259" key="3">
    <source>
        <dbReference type="PROSITE" id="PS50887"/>
    </source>
</evidence>
<dbReference type="PANTHER" id="PTHR33121">
    <property type="entry name" value="CYCLIC DI-GMP PHOSPHODIESTERASE PDEF"/>
    <property type="match status" value="1"/>
</dbReference>
<dbReference type="InterPro" id="IPR035919">
    <property type="entry name" value="EAL_sf"/>
</dbReference>
<dbReference type="Pfam" id="PF00563">
    <property type="entry name" value="EAL"/>
    <property type="match status" value="1"/>
</dbReference>
<dbReference type="SMART" id="SM00267">
    <property type="entry name" value="GGDEF"/>
    <property type="match status" value="1"/>
</dbReference>
<gene>
    <name evidence="5" type="ORF">FHS99_000535</name>
</gene>